<name>A0A0V0HB74_SOLCH</name>
<feature type="region of interest" description="Disordered" evidence="1">
    <location>
        <begin position="1"/>
        <end position="23"/>
    </location>
</feature>
<sequence length="60" mass="7324">MPRTEMGFTKRLKEEGDDTRFTTTRKQFKDYKIPKRKRERQLGMLCNRSSTNTMDYEIKM</sequence>
<accession>A0A0V0HB74</accession>
<feature type="compositionally biased region" description="Basic and acidic residues" evidence="1">
    <location>
        <begin position="11"/>
        <end position="20"/>
    </location>
</feature>
<organism evidence="2">
    <name type="scientific">Solanum chacoense</name>
    <name type="common">Chaco potato</name>
    <dbReference type="NCBI Taxonomy" id="4108"/>
    <lineage>
        <taxon>Eukaryota</taxon>
        <taxon>Viridiplantae</taxon>
        <taxon>Streptophyta</taxon>
        <taxon>Embryophyta</taxon>
        <taxon>Tracheophyta</taxon>
        <taxon>Spermatophyta</taxon>
        <taxon>Magnoliopsida</taxon>
        <taxon>eudicotyledons</taxon>
        <taxon>Gunneridae</taxon>
        <taxon>Pentapetalae</taxon>
        <taxon>asterids</taxon>
        <taxon>lamiids</taxon>
        <taxon>Solanales</taxon>
        <taxon>Solanaceae</taxon>
        <taxon>Solanoideae</taxon>
        <taxon>Solaneae</taxon>
        <taxon>Solanum</taxon>
    </lineage>
</organism>
<proteinExistence type="predicted"/>
<reference evidence="2" key="1">
    <citation type="submission" date="2015-12" db="EMBL/GenBank/DDBJ databases">
        <title>Gene expression during late stages of embryo sac development: a critical building block for successful pollen-pistil interactions.</title>
        <authorList>
            <person name="Liu Y."/>
            <person name="Joly V."/>
            <person name="Sabar M."/>
            <person name="Matton D.P."/>
        </authorList>
    </citation>
    <scope>NUCLEOTIDE SEQUENCE</scope>
</reference>
<evidence type="ECO:0000256" key="1">
    <source>
        <dbReference type="SAM" id="MobiDB-lite"/>
    </source>
</evidence>
<protein>
    <submittedName>
        <fullName evidence="2">Putative ovule protein</fullName>
    </submittedName>
</protein>
<dbReference type="AlphaFoldDB" id="A0A0V0HB74"/>
<evidence type="ECO:0000313" key="2">
    <source>
        <dbReference type="EMBL" id="JAP17469.1"/>
    </source>
</evidence>
<dbReference type="EMBL" id="GEDG01022485">
    <property type="protein sequence ID" value="JAP17469.1"/>
    <property type="molecule type" value="Transcribed_RNA"/>
</dbReference>